<evidence type="ECO:0000313" key="3">
    <source>
        <dbReference type="Proteomes" id="UP000184758"/>
    </source>
</evidence>
<gene>
    <name evidence="2" type="ORF">SAMN05878443_1125</name>
</gene>
<keyword evidence="3" id="KW-1185">Reference proteome</keyword>
<organism evidence="2 3">
    <name type="scientific">Carnobacterium alterfunditum</name>
    <dbReference type="NCBI Taxonomy" id="28230"/>
    <lineage>
        <taxon>Bacteria</taxon>
        <taxon>Bacillati</taxon>
        <taxon>Bacillota</taxon>
        <taxon>Bacilli</taxon>
        <taxon>Lactobacillales</taxon>
        <taxon>Carnobacteriaceae</taxon>
        <taxon>Carnobacterium</taxon>
    </lineage>
</organism>
<dbReference type="EMBL" id="FSRN01000001">
    <property type="protein sequence ID" value="SIO04836.1"/>
    <property type="molecule type" value="Genomic_DNA"/>
</dbReference>
<dbReference type="Proteomes" id="UP000184758">
    <property type="component" value="Unassembled WGS sequence"/>
</dbReference>
<feature type="transmembrane region" description="Helical" evidence="1">
    <location>
        <begin position="12"/>
        <end position="29"/>
    </location>
</feature>
<dbReference type="OrthoDB" id="2989832at2"/>
<evidence type="ECO:0000313" key="2">
    <source>
        <dbReference type="EMBL" id="SIO04836.1"/>
    </source>
</evidence>
<dbReference type="eggNOG" id="COG5584">
    <property type="taxonomic scope" value="Bacteria"/>
</dbReference>
<name>A0A1N6GBB5_9LACT</name>
<proteinExistence type="predicted"/>
<reference evidence="3" key="1">
    <citation type="submission" date="2016-11" db="EMBL/GenBank/DDBJ databases">
        <authorList>
            <person name="Varghese N."/>
            <person name="Submissions S."/>
        </authorList>
    </citation>
    <scope>NUCLEOTIDE SEQUENCE [LARGE SCALE GENOMIC DNA]</scope>
    <source>
        <strain evidence="3">313</strain>
    </source>
</reference>
<keyword evidence="1" id="KW-1133">Transmembrane helix</keyword>
<keyword evidence="1" id="KW-0812">Transmembrane</keyword>
<dbReference type="RefSeq" id="WP_034548026.1">
    <property type="nucleotide sequence ID" value="NZ_FSRN01000001.1"/>
</dbReference>
<evidence type="ECO:0000256" key="1">
    <source>
        <dbReference type="SAM" id="Phobius"/>
    </source>
</evidence>
<accession>A0A1N6GBB5</accession>
<dbReference type="AlphaFoldDB" id="A0A1N6GBB5"/>
<keyword evidence="1" id="KW-0472">Membrane</keyword>
<sequence length="112" mass="12750">MACKTKETTPYILASGLLFGAGLTCGYFLHKLITKKKTIHGDTILKYVKHLFLKEGPIEGSWIELQKVPLQRFALKTDVYYGGISRIEEDQLIQYEFIADAYTGSILDLYRV</sequence>
<protein>
    <submittedName>
        <fullName evidence="2">Predicted small secreted protein</fullName>
    </submittedName>
</protein>
<dbReference type="STRING" id="28230.SAMN05878443_1125"/>